<comment type="caution">
    <text evidence="1">The sequence shown here is derived from an EMBL/GenBank/DDBJ whole genome shotgun (WGS) entry which is preliminary data.</text>
</comment>
<protein>
    <submittedName>
        <fullName evidence="1">Uncharacterized protein</fullName>
    </submittedName>
</protein>
<dbReference type="Proteomes" id="UP001607302">
    <property type="component" value="Unassembled WGS sequence"/>
</dbReference>
<sequence>MKSSTDEVENTKYTLRRLYYVDEKFEVLFILTFVLELKAFQRYYFMYLCSTKGWLYYISKFLRLFA</sequence>
<keyword evidence="2" id="KW-1185">Reference proteome</keyword>
<accession>A0ABD2BNA3</accession>
<name>A0ABD2BNA3_VESSQ</name>
<dbReference type="AlphaFoldDB" id="A0ABD2BNA3"/>
<organism evidence="1 2">
    <name type="scientific">Vespula squamosa</name>
    <name type="common">Southern yellow jacket</name>
    <name type="synonym">Wasp</name>
    <dbReference type="NCBI Taxonomy" id="30214"/>
    <lineage>
        <taxon>Eukaryota</taxon>
        <taxon>Metazoa</taxon>
        <taxon>Ecdysozoa</taxon>
        <taxon>Arthropoda</taxon>
        <taxon>Hexapoda</taxon>
        <taxon>Insecta</taxon>
        <taxon>Pterygota</taxon>
        <taxon>Neoptera</taxon>
        <taxon>Endopterygota</taxon>
        <taxon>Hymenoptera</taxon>
        <taxon>Apocrita</taxon>
        <taxon>Aculeata</taxon>
        <taxon>Vespoidea</taxon>
        <taxon>Vespidae</taxon>
        <taxon>Vespinae</taxon>
        <taxon>Vespula</taxon>
    </lineage>
</organism>
<proteinExistence type="predicted"/>
<gene>
    <name evidence="1" type="ORF">V1478_003956</name>
</gene>
<reference evidence="1 2" key="1">
    <citation type="journal article" date="2024" name="Ann. Entomol. Soc. Am.">
        <title>Genomic analyses of the southern and eastern yellowjacket wasps (Hymenoptera: Vespidae) reveal evolutionary signatures of social life.</title>
        <authorList>
            <person name="Catto M.A."/>
            <person name="Caine P.B."/>
            <person name="Orr S.E."/>
            <person name="Hunt B.G."/>
            <person name="Goodisman M.A.D."/>
        </authorList>
    </citation>
    <scope>NUCLEOTIDE SEQUENCE [LARGE SCALE GENOMIC DNA]</scope>
    <source>
        <strain evidence="1">233</strain>
        <tissue evidence="1">Head and thorax</tissue>
    </source>
</reference>
<evidence type="ECO:0000313" key="2">
    <source>
        <dbReference type="Proteomes" id="UP001607302"/>
    </source>
</evidence>
<dbReference type="EMBL" id="JAUDFV010000074">
    <property type="protein sequence ID" value="KAL2734258.1"/>
    <property type="molecule type" value="Genomic_DNA"/>
</dbReference>
<evidence type="ECO:0000313" key="1">
    <source>
        <dbReference type="EMBL" id="KAL2734258.1"/>
    </source>
</evidence>